<proteinExistence type="predicted"/>
<dbReference type="InterPro" id="IPR029046">
    <property type="entry name" value="LolA/LolB/LppX"/>
</dbReference>
<keyword evidence="1" id="KW-0732">Signal</keyword>
<dbReference type="STRING" id="706587.Desti_2566"/>
<dbReference type="RefSeq" id="WP_014810388.1">
    <property type="nucleotide sequence ID" value="NC_018025.1"/>
</dbReference>
<dbReference type="EMBL" id="CP003360">
    <property type="protein sequence ID" value="AFM25246.1"/>
    <property type="molecule type" value="Genomic_DNA"/>
</dbReference>
<dbReference type="Pfam" id="PF03548">
    <property type="entry name" value="LolA"/>
    <property type="match status" value="1"/>
</dbReference>
<accession>I4C6Q5</accession>
<dbReference type="HOGENOM" id="CLU_1060624_0_0_7"/>
<dbReference type="KEGG" id="dti:Desti_2566"/>
<dbReference type="Gene3D" id="2.50.20.10">
    <property type="entry name" value="Lipoprotein localisation LolA/LolB/LppX"/>
    <property type="match status" value="1"/>
</dbReference>
<feature type="region of interest" description="Disordered" evidence="2">
    <location>
        <begin position="229"/>
        <end position="262"/>
    </location>
</feature>
<keyword evidence="3" id="KW-0449">Lipoprotein</keyword>
<dbReference type="PANTHER" id="PTHR35869">
    <property type="entry name" value="OUTER-MEMBRANE LIPOPROTEIN CARRIER PROTEIN"/>
    <property type="match status" value="1"/>
</dbReference>
<evidence type="ECO:0000313" key="3">
    <source>
        <dbReference type="EMBL" id="AFM25246.1"/>
    </source>
</evidence>
<dbReference type="SUPFAM" id="SSF89392">
    <property type="entry name" value="Prokaryotic lipoproteins and lipoprotein localization factors"/>
    <property type="match status" value="1"/>
</dbReference>
<dbReference type="AlphaFoldDB" id="I4C6Q5"/>
<dbReference type="Proteomes" id="UP000006055">
    <property type="component" value="Chromosome"/>
</dbReference>
<dbReference type="CDD" id="cd16325">
    <property type="entry name" value="LolA"/>
    <property type="match status" value="1"/>
</dbReference>
<evidence type="ECO:0000256" key="1">
    <source>
        <dbReference type="ARBA" id="ARBA00022729"/>
    </source>
</evidence>
<dbReference type="PANTHER" id="PTHR35869:SF1">
    <property type="entry name" value="OUTER-MEMBRANE LIPOPROTEIN CARRIER PROTEIN"/>
    <property type="match status" value="1"/>
</dbReference>
<evidence type="ECO:0000256" key="2">
    <source>
        <dbReference type="SAM" id="MobiDB-lite"/>
    </source>
</evidence>
<name>I4C6Q5_DESTA</name>
<dbReference type="InterPro" id="IPR004564">
    <property type="entry name" value="OM_lipoprot_carrier_LolA-like"/>
</dbReference>
<sequence>MRILLIIACTLSVAILLNGCGSKHLTKNLELGDVINEAEKKSSLIKQFRTEFVKTRRNSVFNREMKAKGVLLFQKPNKFQLTLTGDINVEILSNGKIITMTHDGSDVEVFKIHGERDLSKFADPLMLLIQSVGNGSLRKFSVMKSEQHDDVLTTEIVPSNQNEFERIQSVNLAIMESGEIKKVAIKFKNGDVDETEFASWSLLAQDDPQILSLNQRLNQISENQRYEAQDIKGRENQEEDEDKGVVDSSLAQRMPTYFPEGN</sequence>
<evidence type="ECO:0000313" key="4">
    <source>
        <dbReference type="Proteomes" id="UP000006055"/>
    </source>
</evidence>
<protein>
    <submittedName>
        <fullName evidence="3">Outer membrane lipoprotein-sorting protein</fullName>
    </submittedName>
</protein>
<reference evidence="4" key="1">
    <citation type="submission" date="2012-06" db="EMBL/GenBank/DDBJ databases">
        <title>Complete sequence of chromosome of Desulfomonile tiedjei DSM 6799.</title>
        <authorList>
            <person name="Lucas S."/>
            <person name="Copeland A."/>
            <person name="Lapidus A."/>
            <person name="Glavina del Rio T."/>
            <person name="Dalin E."/>
            <person name="Tice H."/>
            <person name="Bruce D."/>
            <person name="Goodwin L."/>
            <person name="Pitluck S."/>
            <person name="Peters L."/>
            <person name="Ovchinnikova G."/>
            <person name="Zeytun A."/>
            <person name="Lu M."/>
            <person name="Kyrpides N."/>
            <person name="Mavromatis K."/>
            <person name="Ivanova N."/>
            <person name="Brettin T."/>
            <person name="Detter J.C."/>
            <person name="Han C."/>
            <person name="Larimer F."/>
            <person name="Land M."/>
            <person name="Hauser L."/>
            <person name="Markowitz V."/>
            <person name="Cheng J.-F."/>
            <person name="Hugenholtz P."/>
            <person name="Woyke T."/>
            <person name="Wu D."/>
            <person name="Spring S."/>
            <person name="Schroeder M."/>
            <person name="Brambilla E."/>
            <person name="Klenk H.-P."/>
            <person name="Eisen J.A."/>
        </authorList>
    </citation>
    <scope>NUCLEOTIDE SEQUENCE [LARGE SCALE GENOMIC DNA]</scope>
    <source>
        <strain evidence="4">ATCC 49306 / DSM 6799 / DCB-1</strain>
    </source>
</reference>
<keyword evidence="4" id="KW-1185">Reference proteome</keyword>
<dbReference type="OrthoDB" id="1027451at2"/>
<dbReference type="eggNOG" id="COG2834">
    <property type="taxonomic scope" value="Bacteria"/>
</dbReference>
<gene>
    <name evidence="3" type="ordered locus">Desti_2566</name>
</gene>
<organism evidence="3 4">
    <name type="scientific">Desulfomonile tiedjei (strain ATCC 49306 / DSM 6799 / DCB-1)</name>
    <dbReference type="NCBI Taxonomy" id="706587"/>
    <lineage>
        <taxon>Bacteria</taxon>
        <taxon>Pseudomonadati</taxon>
        <taxon>Thermodesulfobacteriota</taxon>
        <taxon>Desulfomonilia</taxon>
        <taxon>Desulfomonilales</taxon>
        <taxon>Desulfomonilaceae</taxon>
        <taxon>Desulfomonile</taxon>
    </lineage>
</organism>